<proteinExistence type="predicted"/>
<protein>
    <recommendedName>
        <fullName evidence="1">DUF7007 domain-containing protein</fullName>
    </recommendedName>
</protein>
<comment type="caution">
    <text evidence="2">The sequence shown here is derived from an EMBL/GenBank/DDBJ whole genome shotgun (WGS) entry which is preliminary data.</text>
</comment>
<dbReference type="Proteomes" id="UP000220768">
    <property type="component" value="Unassembled WGS sequence"/>
</dbReference>
<name>A0A2A6J690_9HYPH</name>
<evidence type="ECO:0000313" key="3">
    <source>
        <dbReference type="Proteomes" id="UP000220768"/>
    </source>
</evidence>
<dbReference type="Pfam" id="PF22653">
    <property type="entry name" value="DUF7007"/>
    <property type="match status" value="1"/>
</dbReference>
<accession>A0A2A6J690</accession>
<keyword evidence="3" id="KW-1185">Reference proteome</keyword>
<sequence>MRTSDLQHELASLSGDLGVEFGVSADGFPVARIADTLLAMVPARDGASFLASGWRLTRPLSELMRGDFHGHHGRLDDEAEFRARVFETARHSHELSALGRIQIRMVATTPWGPSQLATIYAEGIVSHMTAGHGGFHLSAERNLRVSSLLRKSSPWYEEDAEWAIVAHTFPDLFTAYERKCADETIRNSWPSAWEEIHGRELAPGQSWTKDREAFERKHAGDWIAISAIFSNQHADMTEVVATRGGRRDGRAEEIRFLVPRAEYAARDRFGFVIDPDRHDPYDGPSSFVGWQGRVA</sequence>
<feature type="domain" description="DUF7007" evidence="1">
    <location>
        <begin position="106"/>
        <end position="219"/>
    </location>
</feature>
<organism evidence="2 3">
    <name type="scientific">Rhizobium chutanense</name>
    <dbReference type="NCBI Taxonomy" id="2035448"/>
    <lineage>
        <taxon>Bacteria</taxon>
        <taxon>Pseudomonadati</taxon>
        <taxon>Pseudomonadota</taxon>
        <taxon>Alphaproteobacteria</taxon>
        <taxon>Hyphomicrobiales</taxon>
        <taxon>Rhizobiaceae</taxon>
        <taxon>Rhizobium/Agrobacterium group</taxon>
        <taxon>Rhizobium</taxon>
    </lineage>
</organism>
<evidence type="ECO:0000313" key="2">
    <source>
        <dbReference type="EMBL" id="PDT01450.1"/>
    </source>
</evidence>
<dbReference type="RefSeq" id="WP_097614833.1">
    <property type="nucleotide sequence ID" value="NZ_NWSV01000023.1"/>
</dbReference>
<dbReference type="AlphaFoldDB" id="A0A2A6J690"/>
<dbReference type="InterPro" id="IPR054276">
    <property type="entry name" value="DUF7007"/>
</dbReference>
<evidence type="ECO:0000259" key="1">
    <source>
        <dbReference type="Pfam" id="PF22653"/>
    </source>
</evidence>
<gene>
    <name evidence="2" type="ORF">CO666_25490</name>
</gene>
<dbReference type="EMBL" id="NWSV01000023">
    <property type="protein sequence ID" value="PDT01450.1"/>
    <property type="molecule type" value="Genomic_DNA"/>
</dbReference>
<reference evidence="2 3" key="1">
    <citation type="submission" date="2017-09" db="EMBL/GenBank/DDBJ databases">
        <title>Comparative genomics of rhizobia isolated from Phaseolus vulgaris in China.</title>
        <authorList>
            <person name="Tong W."/>
        </authorList>
    </citation>
    <scope>NUCLEOTIDE SEQUENCE [LARGE SCALE GENOMIC DNA]</scope>
    <source>
        <strain evidence="2 3">C5</strain>
    </source>
</reference>